<accession>A0A2M9CHB0</accession>
<dbReference type="InterPro" id="IPR027417">
    <property type="entry name" value="P-loop_NTPase"/>
</dbReference>
<protein>
    <submittedName>
        <fullName evidence="3">MinD-like ATPase involved in chromosome partitioning or flagellar assembly</fullName>
    </submittedName>
</protein>
<dbReference type="PANTHER" id="PTHR43384">
    <property type="entry name" value="SEPTUM SITE-DETERMINING PROTEIN MIND HOMOLOG, CHLOROPLASTIC-RELATED"/>
    <property type="match status" value="1"/>
</dbReference>
<dbReference type="Pfam" id="PF01656">
    <property type="entry name" value="CbiA"/>
    <property type="match status" value="1"/>
</dbReference>
<dbReference type="GO" id="GO:0005524">
    <property type="term" value="F:ATP binding"/>
    <property type="evidence" value="ECO:0007669"/>
    <property type="project" value="TreeGrafter"/>
</dbReference>
<feature type="region of interest" description="Disordered" evidence="1">
    <location>
        <begin position="386"/>
        <end position="407"/>
    </location>
</feature>
<dbReference type="PANTHER" id="PTHR43384:SF13">
    <property type="entry name" value="SLR0110 PROTEIN"/>
    <property type="match status" value="1"/>
</dbReference>
<dbReference type="GO" id="GO:0051782">
    <property type="term" value="P:negative regulation of cell division"/>
    <property type="evidence" value="ECO:0007669"/>
    <property type="project" value="TreeGrafter"/>
</dbReference>
<dbReference type="Gene3D" id="3.40.50.300">
    <property type="entry name" value="P-loop containing nucleotide triphosphate hydrolases"/>
    <property type="match status" value="1"/>
</dbReference>
<dbReference type="OrthoDB" id="3217709at2"/>
<dbReference type="AlphaFoldDB" id="A0A2M9CHB0"/>
<dbReference type="InterPro" id="IPR050625">
    <property type="entry name" value="ParA/MinD_ATPase"/>
</dbReference>
<proteinExistence type="predicted"/>
<organism evidence="3 4">
    <name type="scientific">Diaminobutyricimonas aerilata</name>
    <dbReference type="NCBI Taxonomy" id="1162967"/>
    <lineage>
        <taxon>Bacteria</taxon>
        <taxon>Bacillati</taxon>
        <taxon>Actinomycetota</taxon>
        <taxon>Actinomycetes</taxon>
        <taxon>Micrococcales</taxon>
        <taxon>Microbacteriaceae</taxon>
        <taxon>Diaminobutyricimonas</taxon>
    </lineage>
</organism>
<evidence type="ECO:0000313" key="4">
    <source>
        <dbReference type="Proteomes" id="UP000228758"/>
    </source>
</evidence>
<dbReference type="SUPFAM" id="SSF52540">
    <property type="entry name" value="P-loop containing nucleoside triphosphate hydrolases"/>
    <property type="match status" value="1"/>
</dbReference>
<dbReference type="EMBL" id="PGFF01000001">
    <property type="protein sequence ID" value="PJJ71269.1"/>
    <property type="molecule type" value="Genomic_DNA"/>
</dbReference>
<dbReference type="Proteomes" id="UP000228758">
    <property type="component" value="Unassembled WGS sequence"/>
</dbReference>
<reference evidence="3 4" key="1">
    <citation type="submission" date="2017-11" db="EMBL/GenBank/DDBJ databases">
        <title>Genomic Encyclopedia of Archaeal and Bacterial Type Strains, Phase II (KMG-II): From Individual Species to Whole Genera.</title>
        <authorList>
            <person name="Goeker M."/>
        </authorList>
    </citation>
    <scope>NUCLEOTIDE SEQUENCE [LARGE SCALE GENOMIC DNA]</scope>
    <source>
        <strain evidence="3 4">DSM 27393</strain>
    </source>
</reference>
<name>A0A2M9CHB0_9MICO</name>
<dbReference type="GO" id="GO:0009898">
    <property type="term" value="C:cytoplasmic side of plasma membrane"/>
    <property type="evidence" value="ECO:0007669"/>
    <property type="project" value="TreeGrafter"/>
</dbReference>
<evidence type="ECO:0000256" key="1">
    <source>
        <dbReference type="SAM" id="MobiDB-lite"/>
    </source>
</evidence>
<comment type="caution">
    <text evidence="3">The sequence shown here is derived from an EMBL/GenBank/DDBJ whole genome shotgun (WGS) entry which is preliminary data.</text>
</comment>
<feature type="domain" description="CobQ/CobB/MinD/ParA nucleotide binding" evidence="2">
    <location>
        <begin position="119"/>
        <end position="334"/>
    </location>
</feature>
<gene>
    <name evidence="3" type="ORF">CLV46_0811</name>
</gene>
<evidence type="ECO:0000259" key="2">
    <source>
        <dbReference type="Pfam" id="PF01656"/>
    </source>
</evidence>
<keyword evidence="3" id="KW-0282">Flagellum</keyword>
<evidence type="ECO:0000313" key="3">
    <source>
        <dbReference type="EMBL" id="PJJ71269.1"/>
    </source>
</evidence>
<sequence>MRVAFALPAPQLDWFREVARRHAHLDAGHASDANGLAGIVAAERPDAALVSAEPRYLDAHLLAACDAAGTRLVAVVGSDVQRRYAASLGIFETVPDDAVAIPVRLSTPAPPVPTAGRVIAVWGPAGSPGRTTVAVDIAAELAAAGRRVVLADVDTHGASIAPALGLLDEAPGFAAACRLASTDSLTIPELERIGQRYESPLGGFWVLTGIGRASRWPELSAERVTRTIARCREWADDVVLDTAASLENDEEIASDLAAPRRNAATIAALREADEVVAVGAADPVGLSRFLRSHVDLLETATTHRVRVVMNRVRASAIGLDPQSQVTQTLQRFGGIRPDALVPHDQNGADAAILTGRTLADAAPRSPARLALRGFVENHLLPPELATRSARRSKLRAQPRGMLRRRAS</sequence>
<keyword evidence="4" id="KW-1185">Reference proteome</keyword>
<dbReference type="InterPro" id="IPR002586">
    <property type="entry name" value="CobQ/CobB/MinD/ParA_Nub-bd_dom"/>
</dbReference>
<keyword evidence="3" id="KW-0966">Cell projection</keyword>
<dbReference type="GO" id="GO:0005829">
    <property type="term" value="C:cytosol"/>
    <property type="evidence" value="ECO:0007669"/>
    <property type="project" value="TreeGrafter"/>
</dbReference>
<dbReference type="GO" id="GO:0016887">
    <property type="term" value="F:ATP hydrolysis activity"/>
    <property type="evidence" value="ECO:0007669"/>
    <property type="project" value="TreeGrafter"/>
</dbReference>
<feature type="compositionally biased region" description="Basic residues" evidence="1">
    <location>
        <begin position="388"/>
        <end position="407"/>
    </location>
</feature>
<keyword evidence="3" id="KW-0969">Cilium</keyword>